<evidence type="ECO:0000313" key="2">
    <source>
        <dbReference type="Proteomes" id="UP000248714"/>
    </source>
</evidence>
<dbReference type="Gene3D" id="1.10.10.10">
    <property type="entry name" value="Winged helix-like DNA-binding domain superfamily/Winged helix DNA-binding domain"/>
    <property type="match status" value="1"/>
</dbReference>
<evidence type="ECO:0000313" key="1">
    <source>
        <dbReference type="EMBL" id="RAS68755.1"/>
    </source>
</evidence>
<protein>
    <recommendedName>
        <fullName evidence="3">Transcriptional regulatory protein, C terminal</fullName>
    </recommendedName>
</protein>
<gene>
    <name evidence="1" type="ORF">C8D87_102828</name>
</gene>
<name>A0ABX9EEH1_9PSEU</name>
<dbReference type="Proteomes" id="UP000248714">
    <property type="component" value="Unassembled WGS sequence"/>
</dbReference>
<proteinExistence type="predicted"/>
<dbReference type="InterPro" id="IPR036388">
    <property type="entry name" value="WH-like_DNA-bd_sf"/>
</dbReference>
<accession>A0ABX9EEH1</accession>
<organism evidence="1 2">
    <name type="scientific">Lentzea atacamensis</name>
    <dbReference type="NCBI Taxonomy" id="531938"/>
    <lineage>
        <taxon>Bacteria</taxon>
        <taxon>Bacillati</taxon>
        <taxon>Actinomycetota</taxon>
        <taxon>Actinomycetes</taxon>
        <taxon>Pseudonocardiales</taxon>
        <taxon>Pseudonocardiaceae</taxon>
        <taxon>Lentzea</taxon>
    </lineage>
</organism>
<dbReference type="RefSeq" id="WP_112226765.1">
    <property type="nucleotide sequence ID" value="NZ_QLTT01000002.1"/>
</dbReference>
<sequence>MDSTLGFTGAPVAVPAGLRRVLLATLLLRANELVSTDEIVERLWDGTPLSLDRAGKTVQMVFRSVHLSRPVARLYR</sequence>
<reference evidence="1 2" key="1">
    <citation type="submission" date="2018-06" db="EMBL/GenBank/DDBJ databases">
        <title>Genomic Encyclopedia of Type Strains, Phase IV (KMG-IV): sequencing the most valuable type-strain genomes for metagenomic binning, comparative biology and taxonomic classification.</title>
        <authorList>
            <person name="Goeker M."/>
        </authorList>
    </citation>
    <scope>NUCLEOTIDE SEQUENCE [LARGE SCALE GENOMIC DNA]</scope>
    <source>
        <strain evidence="1 2">DSM 45479</strain>
    </source>
</reference>
<dbReference type="EMBL" id="QLTT01000002">
    <property type="protein sequence ID" value="RAS68755.1"/>
    <property type="molecule type" value="Genomic_DNA"/>
</dbReference>
<evidence type="ECO:0008006" key="3">
    <source>
        <dbReference type="Google" id="ProtNLM"/>
    </source>
</evidence>
<comment type="caution">
    <text evidence="1">The sequence shown here is derived from an EMBL/GenBank/DDBJ whole genome shotgun (WGS) entry which is preliminary data.</text>
</comment>
<keyword evidence="2" id="KW-1185">Reference proteome</keyword>